<reference evidence="2" key="2">
    <citation type="submission" date="2017-06" db="EMBL/GenBank/DDBJ databases">
        <title>WGS assembly of Brachypodium distachyon.</title>
        <authorList>
            <consortium name="The International Brachypodium Initiative"/>
            <person name="Lucas S."/>
            <person name="Harmon-Smith M."/>
            <person name="Lail K."/>
            <person name="Tice H."/>
            <person name="Grimwood J."/>
            <person name="Bruce D."/>
            <person name="Barry K."/>
            <person name="Shu S."/>
            <person name="Lindquist E."/>
            <person name="Wang M."/>
            <person name="Pitluck S."/>
            <person name="Vogel J.P."/>
            <person name="Garvin D.F."/>
            <person name="Mockler T.C."/>
            <person name="Schmutz J."/>
            <person name="Rokhsar D."/>
            <person name="Bevan M.W."/>
        </authorList>
    </citation>
    <scope>NUCLEOTIDE SEQUENCE</scope>
    <source>
        <strain evidence="2">Bd21</strain>
    </source>
</reference>
<reference evidence="2 3" key="1">
    <citation type="journal article" date="2010" name="Nature">
        <title>Genome sequencing and analysis of the model grass Brachypodium distachyon.</title>
        <authorList>
            <consortium name="International Brachypodium Initiative"/>
        </authorList>
    </citation>
    <scope>NUCLEOTIDE SEQUENCE [LARGE SCALE GENOMIC DNA]</scope>
    <source>
        <strain evidence="2 3">Bd21</strain>
    </source>
</reference>
<sequence length="141" mass="15265">MSRTRRRCRKTDCRRLRPLTSPQPSSPRGSSPTCSIDSTGDFMAHLNTSSTCEFSIQGSSCSLRYQPTISGGRISVDRLSNLQGVSFKLLFFWLNIIDVTAVATASASPSASPPRTLVLTISSKARRVEPVPEPPRSAPPG</sequence>
<dbReference type="Gene3D" id="2.30.240.10">
    <property type="entry name" value="At5g01610-like"/>
    <property type="match status" value="1"/>
</dbReference>
<dbReference type="InterPro" id="IPR007493">
    <property type="entry name" value="DUF538"/>
</dbReference>
<dbReference type="ExpressionAtlas" id="A0A2K2D4W0">
    <property type="expression patterns" value="differential"/>
</dbReference>
<organism evidence="2">
    <name type="scientific">Brachypodium distachyon</name>
    <name type="common">Purple false brome</name>
    <name type="synonym">Trachynia distachya</name>
    <dbReference type="NCBI Taxonomy" id="15368"/>
    <lineage>
        <taxon>Eukaryota</taxon>
        <taxon>Viridiplantae</taxon>
        <taxon>Streptophyta</taxon>
        <taxon>Embryophyta</taxon>
        <taxon>Tracheophyta</taxon>
        <taxon>Spermatophyta</taxon>
        <taxon>Magnoliopsida</taxon>
        <taxon>Liliopsida</taxon>
        <taxon>Poales</taxon>
        <taxon>Poaceae</taxon>
        <taxon>BOP clade</taxon>
        <taxon>Pooideae</taxon>
        <taxon>Stipodae</taxon>
        <taxon>Brachypodieae</taxon>
        <taxon>Brachypodium</taxon>
    </lineage>
</organism>
<dbReference type="InterPro" id="IPR036758">
    <property type="entry name" value="At5g01610-like"/>
</dbReference>
<feature type="region of interest" description="Disordered" evidence="1">
    <location>
        <begin position="122"/>
        <end position="141"/>
    </location>
</feature>
<dbReference type="Proteomes" id="UP000008810">
    <property type="component" value="Chromosome 3"/>
</dbReference>
<feature type="compositionally biased region" description="Low complexity" evidence="1">
    <location>
        <begin position="22"/>
        <end position="32"/>
    </location>
</feature>
<dbReference type="Gramene" id="PNT69313">
    <property type="protein sequence ID" value="PNT69313"/>
    <property type="gene ID" value="BRADI_3g53361v3"/>
</dbReference>
<feature type="compositionally biased region" description="Pro residues" evidence="1">
    <location>
        <begin position="131"/>
        <end position="141"/>
    </location>
</feature>
<feature type="region of interest" description="Disordered" evidence="1">
    <location>
        <begin position="16"/>
        <end position="36"/>
    </location>
</feature>
<dbReference type="STRING" id="15368.A0A2K2D4W0"/>
<dbReference type="OrthoDB" id="1897482at2759"/>
<dbReference type="EnsemblPlants" id="PNT69313">
    <property type="protein sequence ID" value="PNT69313"/>
    <property type="gene ID" value="BRADI_3g53361v3"/>
</dbReference>
<evidence type="ECO:0000313" key="4">
    <source>
        <dbReference type="Proteomes" id="UP000008810"/>
    </source>
</evidence>
<dbReference type="AlphaFoldDB" id="A0A2K2D4W0"/>
<protein>
    <submittedName>
        <fullName evidence="2 3">Uncharacterized protein</fullName>
    </submittedName>
</protein>
<evidence type="ECO:0000313" key="3">
    <source>
        <dbReference type="EnsemblPlants" id="PNT69313"/>
    </source>
</evidence>
<dbReference type="Pfam" id="PF04398">
    <property type="entry name" value="DUF538"/>
    <property type="match status" value="1"/>
</dbReference>
<evidence type="ECO:0000256" key="1">
    <source>
        <dbReference type="SAM" id="MobiDB-lite"/>
    </source>
</evidence>
<reference evidence="3" key="3">
    <citation type="submission" date="2018-08" db="UniProtKB">
        <authorList>
            <consortium name="EnsemblPlants"/>
        </authorList>
    </citation>
    <scope>IDENTIFICATION</scope>
    <source>
        <strain evidence="3">cv. Bd21</strain>
    </source>
</reference>
<proteinExistence type="predicted"/>
<accession>A0A2K2D4W0</accession>
<dbReference type="InParanoid" id="A0A2K2D4W0"/>
<dbReference type="SUPFAM" id="SSF141562">
    <property type="entry name" value="At5g01610-like"/>
    <property type="match status" value="1"/>
</dbReference>
<evidence type="ECO:0000313" key="2">
    <source>
        <dbReference type="EMBL" id="PNT69313.1"/>
    </source>
</evidence>
<keyword evidence="4" id="KW-1185">Reference proteome</keyword>
<gene>
    <name evidence="2" type="ORF">BRADI_3g53361v3</name>
</gene>
<dbReference type="EMBL" id="CM000882">
    <property type="protein sequence ID" value="PNT69313.1"/>
    <property type="molecule type" value="Genomic_DNA"/>
</dbReference>
<name>A0A2K2D4W0_BRADI</name>